<gene>
    <name evidence="1" type="ORF">QQ91_016500</name>
</gene>
<accession>A0A0C1URN7</accession>
<comment type="caution">
    <text evidence="1">The sequence shown here is derived from an EMBL/GenBank/DDBJ whole genome shotgun (WGS) entry which is preliminary data.</text>
</comment>
<sequence length="418" mass="47457">MCPESWDDEWQVALFEAKMGTPFIKAGIPAREFGQLAGIGGGTVNLHAARGIEHFREHFAEHCDFWEIDKTKSGQCVPYQRFFTFYGVLHPQELHRYGVWLLTLEDFAQRHQVDVAQVQSAIRQGHGAFRERFEGWEFFTRRPHSYAPLEYWFGRLEDLGAREDDAPIPDDFLTTEQFARLQGLTTADVMTAAQAGRRGFESQFAGWSFVGLNGINFRFVRLKDAVELFTVKDFAQQARPLSSGQIRRLLEAGSFAQKFPGFYAKRVKHPHVAWLIFRRPGAQVWAPPPQSLSMRDFANLTNLALLTLGVYVRQGKFEQLFPGWQVAEHPANRTRFLYPAATAAPNPPRTAVELYGLLSMREAGEALGVCTGQVKVWANTPRLLQARAPGWTVVRLTFKGKSVWLKPPQCLLSERPEC</sequence>
<organism evidence="1">
    <name type="scientific">Lyngbya confervoides BDU141951</name>
    <dbReference type="NCBI Taxonomy" id="1574623"/>
    <lineage>
        <taxon>Bacteria</taxon>
        <taxon>Bacillati</taxon>
        <taxon>Cyanobacteriota</taxon>
        <taxon>Cyanophyceae</taxon>
        <taxon>Oscillatoriophycideae</taxon>
        <taxon>Oscillatoriales</taxon>
        <taxon>Microcoleaceae</taxon>
        <taxon>Lyngbya</taxon>
    </lineage>
</organism>
<proteinExistence type="predicted"/>
<reference evidence="1" key="3">
    <citation type="submission" date="2020-02" db="EMBL/GenBank/DDBJ databases">
        <authorList>
            <person name="Sarangi A.N."/>
            <person name="Ghosh S."/>
            <person name="Mukherjee M."/>
            <person name="Tripathy S."/>
        </authorList>
    </citation>
    <scope>NUCLEOTIDE SEQUENCE</scope>
    <source>
        <strain evidence="1">BDU141951</strain>
    </source>
</reference>
<dbReference type="EMBL" id="JTHE02000003">
    <property type="protein sequence ID" value="NEV68711.1"/>
    <property type="molecule type" value="Genomic_DNA"/>
</dbReference>
<evidence type="ECO:0000313" key="1">
    <source>
        <dbReference type="EMBL" id="NEV68711.1"/>
    </source>
</evidence>
<reference evidence="1" key="1">
    <citation type="submission" date="2014-11" db="EMBL/GenBank/DDBJ databases">
        <authorList>
            <person name="Malar M.C."/>
            <person name="Sen D."/>
            <person name="Tripathy S."/>
        </authorList>
    </citation>
    <scope>NUCLEOTIDE SEQUENCE</scope>
    <source>
        <strain evidence="1">BDU141951</strain>
    </source>
</reference>
<reference evidence="1" key="2">
    <citation type="journal article" date="2015" name="Genome Announc.">
        <title>Draft Genome Sequence of Filamentous Marine Cyanobacterium Lyngbya confervoides Strain BDU141951.</title>
        <authorList>
            <person name="Chandrababunaidu M.M."/>
            <person name="Sen D."/>
            <person name="Tripathy S."/>
        </authorList>
    </citation>
    <scope>NUCLEOTIDE SEQUENCE</scope>
    <source>
        <strain evidence="1">BDU141951</strain>
    </source>
</reference>
<name>A0A0C1URN7_9CYAN</name>
<protein>
    <submittedName>
        <fullName evidence="1">Uncharacterized protein</fullName>
    </submittedName>
</protein>
<dbReference type="AlphaFoldDB" id="A0A0C1URN7"/>